<dbReference type="Gene3D" id="2.80.10.50">
    <property type="match status" value="1"/>
</dbReference>
<evidence type="ECO:0000259" key="2">
    <source>
        <dbReference type="Pfam" id="PF00652"/>
    </source>
</evidence>
<gene>
    <name evidence="3" type="ordered locus">SVEN_0614</name>
</gene>
<keyword evidence="4" id="KW-1185">Reference proteome</keyword>
<dbReference type="HOGENOM" id="CLU_1433787_0_0_11"/>
<dbReference type="PROSITE" id="PS50231">
    <property type="entry name" value="RICIN_B_LECTIN"/>
    <property type="match status" value="1"/>
</dbReference>
<reference evidence="3 4" key="1">
    <citation type="journal article" date="2011" name="BMC Genomics">
        <title>Genome-wide analysis of the role of GlnR in Streptomyces venezuelae provides new insights into global nitrogen regulation in actinomycetes.</title>
        <authorList>
            <person name="Pullan S.T."/>
            <person name="Bibb M.J."/>
            <person name="Merrick M."/>
        </authorList>
    </citation>
    <scope>NUCLEOTIDE SEQUENCE [LARGE SCALE GENOMIC DNA]</scope>
    <source>
        <strain evidence="4">ATCC 10712 / CBS 650.69 / DSM 40230 / JCM 4526 / NBRC 13096 / PD 04745</strain>
    </source>
</reference>
<dbReference type="InterPro" id="IPR000772">
    <property type="entry name" value="Ricin_B_lectin"/>
</dbReference>
<name>F2R8I3_STRVP</name>
<feature type="domain" description="Ricin B lectin" evidence="2">
    <location>
        <begin position="50"/>
        <end position="183"/>
    </location>
</feature>
<evidence type="ECO:0000256" key="1">
    <source>
        <dbReference type="SAM" id="SignalP"/>
    </source>
</evidence>
<dbReference type="OrthoDB" id="4273937at2"/>
<proteinExistence type="predicted"/>
<dbReference type="AlphaFoldDB" id="F2R8I3"/>
<sequence>MSRTVRFALTACLAVAALTSGSAAAQAGQPTSPAAQAAAPAAGTSALTARIQVKYRDKCLTIANGSLRQGAHAIEGTCDDTADHQVFTPVPHDKGGWQLVAKHSGRCVTHVASAKAEVVQNWCDDSAAQRWEMQFFDGSEKNLIRWHPMDAPEECLTLGGTQPGEEPAAYVMTCFNNVPSQEWRLRFVH</sequence>
<dbReference type="CDD" id="cd00161">
    <property type="entry name" value="beta-trefoil_Ricin-like"/>
    <property type="match status" value="1"/>
</dbReference>
<dbReference type="Pfam" id="PF00652">
    <property type="entry name" value="Ricin_B_lectin"/>
    <property type="match status" value="1"/>
</dbReference>
<dbReference type="RefSeq" id="WP_015031820.1">
    <property type="nucleotide sequence ID" value="NC_018750.1"/>
</dbReference>
<dbReference type="InterPro" id="IPR035992">
    <property type="entry name" value="Ricin_B-like_lectins"/>
</dbReference>
<dbReference type="Proteomes" id="UP000006854">
    <property type="component" value="Chromosome"/>
</dbReference>
<dbReference type="KEGG" id="sve:SVEN_0614"/>
<dbReference type="EMBL" id="FR845719">
    <property type="protein sequence ID" value="CCA53901.1"/>
    <property type="molecule type" value="Genomic_DNA"/>
</dbReference>
<protein>
    <recommendedName>
        <fullName evidence="2">Ricin B lectin domain-containing protein</fullName>
    </recommendedName>
</protein>
<feature type="signal peptide" evidence="1">
    <location>
        <begin position="1"/>
        <end position="27"/>
    </location>
</feature>
<evidence type="ECO:0000313" key="4">
    <source>
        <dbReference type="Proteomes" id="UP000006854"/>
    </source>
</evidence>
<feature type="chain" id="PRO_5038717810" description="Ricin B lectin domain-containing protein" evidence="1">
    <location>
        <begin position="28"/>
        <end position="189"/>
    </location>
</feature>
<dbReference type="GeneID" id="51861205"/>
<keyword evidence="1" id="KW-0732">Signal</keyword>
<dbReference type="PATRIC" id="fig|953739.5.peg.1678"/>
<organism evidence="3 4">
    <name type="scientific">Streptomyces venezuelae (strain ATCC 10712 / CBS 650.69 / DSM 40230 / JCM 4526 / NBRC 13096 / PD 04745)</name>
    <dbReference type="NCBI Taxonomy" id="953739"/>
    <lineage>
        <taxon>Bacteria</taxon>
        <taxon>Bacillati</taxon>
        <taxon>Actinomycetota</taxon>
        <taxon>Actinomycetes</taxon>
        <taxon>Kitasatosporales</taxon>
        <taxon>Streptomycetaceae</taxon>
        <taxon>Streptomyces</taxon>
    </lineage>
</organism>
<accession>F2R8I3</accession>
<evidence type="ECO:0000313" key="3">
    <source>
        <dbReference type="EMBL" id="CCA53901.1"/>
    </source>
</evidence>
<dbReference type="SUPFAM" id="SSF50370">
    <property type="entry name" value="Ricin B-like lectins"/>
    <property type="match status" value="1"/>
</dbReference>